<feature type="transmembrane region" description="Helical" evidence="6">
    <location>
        <begin position="184"/>
        <end position="202"/>
    </location>
</feature>
<organism evidence="7 8">
    <name type="scientific">Fodinicurvata halophila</name>
    <dbReference type="NCBI Taxonomy" id="1419723"/>
    <lineage>
        <taxon>Bacteria</taxon>
        <taxon>Pseudomonadati</taxon>
        <taxon>Pseudomonadota</taxon>
        <taxon>Alphaproteobacteria</taxon>
        <taxon>Rhodospirillales</taxon>
        <taxon>Rhodovibrionaceae</taxon>
        <taxon>Fodinicurvata</taxon>
    </lineage>
</organism>
<dbReference type="Proteomes" id="UP001595799">
    <property type="component" value="Unassembled WGS sequence"/>
</dbReference>
<comment type="subcellular location">
    <subcellularLocation>
        <location evidence="1">Cell membrane</location>
        <topology evidence="1">Multi-pass membrane protein</topology>
    </subcellularLocation>
</comment>
<evidence type="ECO:0000256" key="3">
    <source>
        <dbReference type="ARBA" id="ARBA00022692"/>
    </source>
</evidence>
<dbReference type="Pfam" id="PF01810">
    <property type="entry name" value="LysE"/>
    <property type="match status" value="1"/>
</dbReference>
<keyword evidence="3 6" id="KW-0812">Transmembrane</keyword>
<keyword evidence="8" id="KW-1185">Reference proteome</keyword>
<sequence>MVQMLPAPELIPVIAAFALVATITPGPNNIMVTASGVNYGYRRTLPHILGISIGFPVMVLAVGLGLGGLFRAVPALHDILKIAGIAYLLWLAWRIATTRRQGEASSRPPLTFLQAAAFQWVNPKAWMMATGAVAAYTTGGDSVFAEVLLITALFALVAFPCVSAWTLLGSALGRFLAEGRRLQLFNIAMAALLVLSILPVVFE</sequence>
<reference evidence="8" key="1">
    <citation type="journal article" date="2019" name="Int. J. Syst. Evol. Microbiol.">
        <title>The Global Catalogue of Microorganisms (GCM) 10K type strain sequencing project: providing services to taxonomists for standard genome sequencing and annotation.</title>
        <authorList>
            <consortium name="The Broad Institute Genomics Platform"/>
            <consortium name="The Broad Institute Genome Sequencing Center for Infectious Disease"/>
            <person name="Wu L."/>
            <person name="Ma J."/>
        </authorList>
    </citation>
    <scope>NUCLEOTIDE SEQUENCE [LARGE SCALE GENOMIC DNA]</scope>
    <source>
        <strain evidence="8">CECT 8472</strain>
    </source>
</reference>
<dbReference type="EMBL" id="JBHSCW010000010">
    <property type="protein sequence ID" value="MFC4353079.1"/>
    <property type="molecule type" value="Genomic_DNA"/>
</dbReference>
<evidence type="ECO:0000256" key="6">
    <source>
        <dbReference type="SAM" id="Phobius"/>
    </source>
</evidence>
<proteinExistence type="predicted"/>
<dbReference type="PANTHER" id="PTHR30086:SF20">
    <property type="entry name" value="ARGININE EXPORTER PROTEIN ARGO-RELATED"/>
    <property type="match status" value="1"/>
</dbReference>
<dbReference type="PANTHER" id="PTHR30086">
    <property type="entry name" value="ARGININE EXPORTER PROTEIN ARGO"/>
    <property type="match status" value="1"/>
</dbReference>
<evidence type="ECO:0000256" key="2">
    <source>
        <dbReference type="ARBA" id="ARBA00022475"/>
    </source>
</evidence>
<dbReference type="RefSeq" id="WP_382423453.1">
    <property type="nucleotide sequence ID" value="NZ_JBHSCW010000010.1"/>
</dbReference>
<evidence type="ECO:0000313" key="7">
    <source>
        <dbReference type="EMBL" id="MFC4353079.1"/>
    </source>
</evidence>
<evidence type="ECO:0000256" key="4">
    <source>
        <dbReference type="ARBA" id="ARBA00022989"/>
    </source>
</evidence>
<feature type="transmembrane region" description="Helical" evidence="6">
    <location>
        <begin position="49"/>
        <end position="70"/>
    </location>
</feature>
<evidence type="ECO:0000313" key="8">
    <source>
        <dbReference type="Proteomes" id="UP001595799"/>
    </source>
</evidence>
<feature type="transmembrane region" description="Helical" evidence="6">
    <location>
        <begin position="79"/>
        <end position="96"/>
    </location>
</feature>
<protein>
    <submittedName>
        <fullName evidence="7">LysE family translocator</fullName>
    </submittedName>
</protein>
<feature type="transmembrane region" description="Helical" evidence="6">
    <location>
        <begin position="147"/>
        <end position="172"/>
    </location>
</feature>
<comment type="caution">
    <text evidence="7">The sequence shown here is derived from an EMBL/GenBank/DDBJ whole genome shotgun (WGS) entry which is preliminary data.</text>
</comment>
<dbReference type="InterPro" id="IPR001123">
    <property type="entry name" value="LeuE-type"/>
</dbReference>
<accession>A0ABV8UPY7</accession>
<keyword evidence="4 6" id="KW-1133">Transmembrane helix</keyword>
<keyword evidence="5 6" id="KW-0472">Membrane</keyword>
<evidence type="ECO:0000256" key="1">
    <source>
        <dbReference type="ARBA" id="ARBA00004651"/>
    </source>
</evidence>
<evidence type="ECO:0000256" key="5">
    <source>
        <dbReference type="ARBA" id="ARBA00023136"/>
    </source>
</evidence>
<name>A0ABV8UPY7_9PROT</name>
<keyword evidence="2" id="KW-1003">Cell membrane</keyword>
<gene>
    <name evidence="7" type="ORF">ACFOW6_16135</name>
</gene>